<dbReference type="Gene3D" id="1.10.840.10">
    <property type="entry name" value="Ras guanine-nucleotide exchange factors catalytic domain"/>
    <property type="match status" value="1"/>
</dbReference>
<keyword evidence="6" id="KW-1185">Reference proteome</keyword>
<dbReference type="PROSITE" id="PS50009">
    <property type="entry name" value="RASGEF_CAT"/>
    <property type="match status" value="1"/>
</dbReference>
<dbReference type="GO" id="GO:0005085">
    <property type="term" value="F:guanyl-nucleotide exchange factor activity"/>
    <property type="evidence" value="ECO:0007669"/>
    <property type="project" value="UniProtKB-KW"/>
</dbReference>
<dbReference type="InterPro" id="IPR001895">
    <property type="entry name" value="RASGEF_cat_dom"/>
</dbReference>
<dbReference type="InterPro" id="IPR036964">
    <property type="entry name" value="RASGEF_cat_dom_sf"/>
</dbReference>
<reference evidence="5 6" key="2">
    <citation type="submission" date="2018-11" db="EMBL/GenBank/DDBJ databases">
        <authorList>
            <consortium name="Pathogen Informatics"/>
        </authorList>
    </citation>
    <scope>NUCLEOTIDE SEQUENCE [LARGE SCALE GENOMIC DNA]</scope>
</reference>
<dbReference type="CDD" id="cd06224">
    <property type="entry name" value="REM"/>
    <property type="match status" value="1"/>
</dbReference>
<dbReference type="InterPro" id="IPR023578">
    <property type="entry name" value="Ras_GEF_dom_sf"/>
</dbReference>
<evidence type="ECO:0000256" key="1">
    <source>
        <dbReference type="ARBA" id="ARBA00022658"/>
    </source>
</evidence>
<dbReference type="AlphaFoldDB" id="A0A0R3R762"/>
<dbReference type="PANTHER" id="PTHR23113">
    <property type="entry name" value="GUANINE NUCLEOTIDE EXCHANGE FACTOR"/>
    <property type="match status" value="1"/>
</dbReference>
<accession>A0A0R3R762</accession>
<gene>
    <name evidence="5" type="ORF">BTMF_LOCUS13848</name>
</gene>
<dbReference type="InterPro" id="IPR008937">
    <property type="entry name" value="Ras-like_GEF"/>
</dbReference>
<feature type="domain" description="Ras-GEF" evidence="3">
    <location>
        <begin position="170"/>
        <end position="377"/>
    </location>
</feature>
<dbReference type="PROSITE" id="PS50212">
    <property type="entry name" value="RASGEF_NTER"/>
    <property type="match status" value="1"/>
</dbReference>
<dbReference type="GO" id="GO:0007265">
    <property type="term" value="P:Ras protein signal transduction"/>
    <property type="evidence" value="ECO:0007669"/>
    <property type="project" value="TreeGrafter"/>
</dbReference>
<name>A0A0R3R762_9BILA</name>
<dbReference type="SUPFAM" id="SSF48366">
    <property type="entry name" value="Ras GEF"/>
    <property type="match status" value="1"/>
</dbReference>
<dbReference type="InterPro" id="IPR000651">
    <property type="entry name" value="Ras-like_Gua-exchang_fac_N"/>
</dbReference>
<reference evidence="7" key="1">
    <citation type="submission" date="2017-02" db="UniProtKB">
        <authorList>
            <consortium name="WormBaseParasite"/>
        </authorList>
    </citation>
    <scope>IDENTIFICATION</scope>
</reference>
<dbReference type="WBParaSite" id="BTMF_0001586001-mRNA-1">
    <property type="protein sequence ID" value="BTMF_0001586001-mRNA-1"/>
    <property type="gene ID" value="BTMF_0001586001"/>
</dbReference>
<proteinExistence type="predicted"/>
<dbReference type="SMART" id="SM00229">
    <property type="entry name" value="RasGEFN"/>
    <property type="match status" value="1"/>
</dbReference>
<dbReference type="GO" id="GO:0005886">
    <property type="term" value="C:plasma membrane"/>
    <property type="evidence" value="ECO:0007669"/>
    <property type="project" value="TreeGrafter"/>
</dbReference>
<keyword evidence="1 2" id="KW-0344">Guanine-nucleotide releasing factor</keyword>
<sequence length="377" mass="43357">MDDILEECLISDDMLMDSRHFNVFFATYRSFSTCSNVLELLLQRYVSLEMNSLVVGKTKTVTLQCSLRSIIMCWLEMYPEDFNEPNADFATLMRLIEFGRIHKITDVRTKARQLRETYKRRVMDGRCLGMYAHGAQIPSMEQYVFSTGYDAPDFDACVQRANMFDIGRENCVQIAEQLTFWDAELFKELLPQQCQGCVWNKRNKQGPETVYTVKATIDQVSLFNAVVQKVMTSIVLPDCRPDFRAKIIAKWIDVARELRALKNFSSLKAIISTLQSEPVHRLKSTWTQVPNVSIAQFRELASIFDADDDGEERRARQILEEEGTAKKSPLRRPQLIQNCRRTKSDVNLAESQGTVPYLGTFLTDLSMIDQANPDFTE</sequence>
<evidence type="ECO:0000313" key="6">
    <source>
        <dbReference type="Proteomes" id="UP000280834"/>
    </source>
</evidence>
<dbReference type="Pfam" id="PF00617">
    <property type="entry name" value="RasGEF"/>
    <property type="match status" value="1"/>
</dbReference>
<dbReference type="SMART" id="SM00147">
    <property type="entry name" value="RasGEF"/>
    <property type="match status" value="1"/>
</dbReference>
<dbReference type="STRING" id="42155.A0A0R3R762"/>
<dbReference type="PANTHER" id="PTHR23113:SF312">
    <property type="entry name" value="RAL GUANINE NUCLEOTIDE DISSOCIATION STIMULATOR-LIKE, ISOFORM E"/>
    <property type="match status" value="1"/>
</dbReference>
<evidence type="ECO:0000259" key="4">
    <source>
        <dbReference type="PROSITE" id="PS50212"/>
    </source>
</evidence>
<protein>
    <submittedName>
        <fullName evidence="7">Ras-GEF domain-containing protein</fullName>
    </submittedName>
</protein>
<evidence type="ECO:0000256" key="2">
    <source>
        <dbReference type="PROSITE-ProRule" id="PRU00168"/>
    </source>
</evidence>
<evidence type="ECO:0000313" key="5">
    <source>
        <dbReference type="EMBL" id="VDO47024.1"/>
    </source>
</evidence>
<dbReference type="CDD" id="cd00155">
    <property type="entry name" value="RasGEF"/>
    <property type="match status" value="1"/>
</dbReference>
<organism evidence="7">
    <name type="scientific">Brugia timori</name>
    <dbReference type="NCBI Taxonomy" id="42155"/>
    <lineage>
        <taxon>Eukaryota</taxon>
        <taxon>Metazoa</taxon>
        <taxon>Ecdysozoa</taxon>
        <taxon>Nematoda</taxon>
        <taxon>Chromadorea</taxon>
        <taxon>Rhabditida</taxon>
        <taxon>Spirurina</taxon>
        <taxon>Spiruromorpha</taxon>
        <taxon>Filarioidea</taxon>
        <taxon>Onchocercidae</taxon>
        <taxon>Brugia</taxon>
    </lineage>
</organism>
<feature type="domain" description="N-terminal Ras-GEF" evidence="4">
    <location>
        <begin position="1"/>
        <end position="119"/>
    </location>
</feature>
<dbReference type="Gene3D" id="1.20.870.10">
    <property type="entry name" value="Son of sevenless (SoS) protein Chain: S domain 1"/>
    <property type="match status" value="1"/>
</dbReference>
<evidence type="ECO:0000313" key="7">
    <source>
        <dbReference type="WBParaSite" id="BTMF_0001586001-mRNA-1"/>
    </source>
</evidence>
<evidence type="ECO:0000259" key="3">
    <source>
        <dbReference type="PROSITE" id="PS50009"/>
    </source>
</evidence>
<dbReference type="EMBL" id="UZAG01020534">
    <property type="protein sequence ID" value="VDO47024.1"/>
    <property type="molecule type" value="Genomic_DNA"/>
</dbReference>
<dbReference type="Proteomes" id="UP000280834">
    <property type="component" value="Unassembled WGS sequence"/>
</dbReference>
<dbReference type="Pfam" id="PF00618">
    <property type="entry name" value="RasGEF_N"/>
    <property type="match status" value="1"/>
</dbReference>